<name>A0A1L9BCF8_9BACT</name>
<dbReference type="Proteomes" id="UP000182229">
    <property type="component" value="Unassembled WGS sequence"/>
</dbReference>
<feature type="transmembrane region" description="Helical" evidence="1">
    <location>
        <begin position="68"/>
        <end position="87"/>
    </location>
</feature>
<organism evidence="2 3">
    <name type="scientific">Cystobacter ferrugineus</name>
    <dbReference type="NCBI Taxonomy" id="83449"/>
    <lineage>
        <taxon>Bacteria</taxon>
        <taxon>Pseudomonadati</taxon>
        <taxon>Myxococcota</taxon>
        <taxon>Myxococcia</taxon>
        <taxon>Myxococcales</taxon>
        <taxon>Cystobacterineae</taxon>
        <taxon>Archangiaceae</taxon>
        <taxon>Cystobacter</taxon>
    </lineage>
</organism>
<reference evidence="2 3" key="2">
    <citation type="submission" date="2016-12" db="EMBL/GenBank/DDBJ databases">
        <title>Draft Genome Sequence of Cystobacter ferrugineus Strain Cbfe23.</title>
        <authorList>
            <person name="Akbar S."/>
            <person name="Dowd S.E."/>
            <person name="Stevens D.C."/>
        </authorList>
    </citation>
    <scope>NUCLEOTIDE SEQUENCE [LARGE SCALE GENOMIC DNA]</scope>
    <source>
        <strain evidence="2 3">Cbfe23</strain>
    </source>
</reference>
<evidence type="ECO:0000256" key="1">
    <source>
        <dbReference type="SAM" id="Phobius"/>
    </source>
</evidence>
<evidence type="ECO:0000313" key="3">
    <source>
        <dbReference type="Proteomes" id="UP000182229"/>
    </source>
</evidence>
<feature type="transmembrane region" description="Helical" evidence="1">
    <location>
        <begin position="93"/>
        <end position="112"/>
    </location>
</feature>
<dbReference type="STRING" id="83449.BON30_12525"/>
<accession>A0A1L9BCF8</accession>
<keyword evidence="3" id="KW-1185">Reference proteome</keyword>
<reference evidence="3" key="1">
    <citation type="submission" date="2016-11" db="EMBL/GenBank/DDBJ databases">
        <authorList>
            <person name="Shukria A."/>
            <person name="Stevens D.C."/>
        </authorList>
    </citation>
    <scope>NUCLEOTIDE SEQUENCE [LARGE SCALE GENOMIC DNA]</scope>
    <source>
        <strain evidence="3">Cbfe23</strain>
    </source>
</reference>
<sequence length="123" mass="13758">MRYHVRTPDGELDYLSFREVELAYMQGLVGPDDEVREEGQTLWRKASTIPTLARARPPTRGWKARTQGMAVVGSVLLAFWALMLIASDSWPRRALGIVLALATSALLTRVTYKAFKRPGAPRS</sequence>
<dbReference type="RefSeq" id="WP_071898539.1">
    <property type="nucleotide sequence ID" value="NZ_MPIN01000003.1"/>
</dbReference>
<proteinExistence type="predicted"/>
<comment type="caution">
    <text evidence="2">The sequence shown here is derived from an EMBL/GenBank/DDBJ whole genome shotgun (WGS) entry which is preliminary data.</text>
</comment>
<dbReference type="OrthoDB" id="5517387at2"/>
<gene>
    <name evidence="2" type="ORF">BON30_12525</name>
</gene>
<evidence type="ECO:0000313" key="2">
    <source>
        <dbReference type="EMBL" id="OJH39908.1"/>
    </source>
</evidence>
<keyword evidence="1" id="KW-0812">Transmembrane</keyword>
<dbReference type="AlphaFoldDB" id="A0A1L9BCF8"/>
<protein>
    <submittedName>
        <fullName evidence="2">Uncharacterized protein</fullName>
    </submittedName>
</protein>
<keyword evidence="1" id="KW-1133">Transmembrane helix</keyword>
<keyword evidence="1" id="KW-0472">Membrane</keyword>
<dbReference type="EMBL" id="MPIN01000003">
    <property type="protein sequence ID" value="OJH39908.1"/>
    <property type="molecule type" value="Genomic_DNA"/>
</dbReference>